<dbReference type="AlphaFoldDB" id="A0A285U7C5"/>
<organism evidence="5 6">
    <name type="scientific">Ureibacillus acetophenoni</name>
    <dbReference type="NCBI Taxonomy" id="614649"/>
    <lineage>
        <taxon>Bacteria</taxon>
        <taxon>Bacillati</taxon>
        <taxon>Bacillota</taxon>
        <taxon>Bacilli</taxon>
        <taxon>Bacillales</taxon>
        <taxon>Caryophanaceae</taxon>
        <taxon>Ureibacillus</taxon>
    </lineage>
</organism>
<dbReference type="InterPro" id="IPR040442">
    <property type="entry name" value="Pyrv_kinase-like_dom_sf"/>
</dbReference>
<dbReference type="SUPFAM" id="SSF51621">
    <property type="entry name" value="Phosphoenolpyruvate/pyruvate domain"/>
    <property type="match status" value="1"/>
</dbReference>
<dbReference type="OrthoDB" id="8629576at2"/>
<name>A0A285U7C5_9BACL</name>
<dbReference type="CDD" id="cd00377">
    <property type="entry name" value="ICL_PEPM"/>
    <property type="match status" value="1"/>
</dbReference>
<proteinExistence type="inferred from homology"/>
<evidence type="ECO:0000256" key="3">
    <source>
        <dbReference type="ARBA" id="ARBA00058526"/>
    </source>
</evidence>
<accession>A0A285U7C5</accession>
<dbReference type="InterPro" id="IPR039556">
    <property type="entry name" value="ICL/PEPM"/>
</dbReference>
<evidence type="ECO:0000256" key="2">
    <source>
        <dbReference type="ARBA" id="ARBA00051150"/>
    </source>
</evidence>
<comment type="catalytic activity">
    <reaction evidence="2">
        <text>3-hydroxybutane-1,2,3-tricarboxylate = pyruvate + succinate</text>
        <dbReference type="Rhea" id="RHEA:57504"/>
        <dbReference type="ChEBI" id="CHEBI:15361"/>
        <dbReference type="ChEBI" id="CHEBI:30031"/>
        <dbReference type="ChEBI" id="CHEBI:141790"/>
    </reaction>
</comment>
<dbReference type="Proteomes" id="UP000219252">
    <property type="component" value="Unassembled WGS sequence"/>
</dbReference>
<evidence type="ECO:0000256" key="1">
    <source>
        <dbReference type="ARBA" id="ARBA00009282"/>
    </source>
</evidence>
<dbReference type="InterPro" id="IPR015813">
    <property type="entry name" value="Pyrv/PenolPyrv_kinase-like_dom"/>
</dbReference>
<dbReference type="FunFam" id="3.20.20.60:FF:000009">
    <property type="entry name" value="2-methylisocitrate lyase"/>
    <property type="match status" value="1"/>
</dbReference>
<evidence type="ECO:0000313" key="5">
    <source>
        <dbReference type="EMBL" id="SOC37824.1"/>
    </source>
</evidence>
<evidence type="ECO:0000313" key="6">
    <source>
        <dbReference type="Proteomes" id="UP000219252"/>
    </source>
</evidence>
<dbReference type="Pfam" id="PF13714">
    <property type="entry name" value="PEP_mutase"/>
    <property type="match status" value="1"/>
</dbReference>
<keyword evidence="6" id="KW-1185">Reference proteome</keyword>
<sequence length="298" mass="32689">MSKNKKLKALLEQPNAFILPGAYDGMTARMVEEFGFPAVYATGAGISNSQLGWADVGLTTLTEIVDVVSRMTDVTTIPLIVDGDTGFGNAINVIRTVKSLERAGASAIQLEDQVSPKKCGHFNGKQIISKHEMVNKIKAAVDARVDENFSIIARTDALAINGIEDAIERANTYKEAGADVLFVEAPTSIQQLKTITAGIPDVPHIINMVEGGKTPLVSLKEAEELGFHIMLCANTILRSAIKGIRDSLTVLKRDQSQENIHELICTWKERQDLFKLHQITSWEEKYLQEAEGKEVQTK</sequence>
<gene>
    <name evidence="5" type="ORF">SAMN05877842_103362</name>
</gene>
<dbReference type="GO" id="GO:0046421">
    <property type="term" value="F:methylisocitrate lyase activity"/>
    <property type="evidence" value="ECO:0007669"/>
    <property type="project" value="UniProtKB-ARBA"/>
</dbReference>
<protein>
    <recommendedName>
        <fullName evidence="4">2-methylisocitrate lyase</fullName>
    </recommendedName>
</protein>
<comment type="similarity">
    <text evidence="1">Belongs to the isocitrate lyase/PEP mutase superfamily. Methylisocitrate lyase family.</text>
</comment>
<dbReference type="PANTHER" id="PTHR42905:SF5">
    <property type="entry name" value="CARBOXYVINYL-CARBOXYPHOSPHONATE PHOSPHORYLMUTASE, CHLOROPLASTIC"/>
    <property type="match status" value="1"/>
</dbReference>
<keyword evidence="5" id="KW-0456">Lyase</keyword>
<dbReference type="PANTHER" id="PTHR42905">
    <property type="entry name" value="PHOSPHOENOLPYRUVATE CARBOXYLASE"/>
    <property type="match status" value="1"/>
</dbReference>
<comment type="function">
    <text evidence="3">Involved in the methylcitric acid cycle. Catalyzes the cleavage of 2-methylisocitrate to yield pyruvate and succinate.</text>
</comment>
<dbReference type="Gene3D" id="3.20.20.60">
    <property type="entry name" value="Phosphoenolpyruvate-binding domains"/>
    <property type="match status" value="1"/>
</dbReference>
<reference evidence="6" key="1">
    <citation type="submission" date="2017-08" db="EMBL/GenBank/DDBJ databases">
        <authorList>
            <person name="Varghese N."/>
            <person name="Submissions S."/>
        </authorList>
    </citation>
    <scope>NUCLEOTIDE SEQUENCE [LARGE SCALE GENOMIC DNA]</scope>
    <source>
        <strain evidence="6">JC23</strain>
    </source>
</reference>
<dbReference type="RefSeq" id="WP_097148979.1">
    <property type="nucleotide sequence ID" value="NZ_OBQC01000003.1"/>
</dbReference>
<dbReference type="EMBL" id="OBQC01000003">
    <property type="protein sequence ID" value="SOC37824.1"/>
    <property type="molecule type" value="Genomic_DNA"/>
</dbReference>
<evidence type="ECO:0000256" key="4">
    <source>
        <dbReference type="ARBA" id="ARBA00073849"/>
    </source>
</evidence>